<evidence type="ECO:0000256" key="1">
    <source>
        <dbReference type="ARBA" id="ARBA00022741"/>
    </source>
</evidence>
<comment type="caution">
    <text evidence="6">The sequence shown here is derived from an EMBL/GenBank/DDBJ whole genome shotgun (WGS) entry which is preliminary data.</text>
</comment>
<proteinExistence type="predicted"/>
<dbReference type="Proteomes" id="UP001158045">
    <property type="component" value="Unassembled WGS sequence"/>
</dbReference>
<dbReference type="Gene3D" id="3.40.50.300">
    <property type="entry name" value="P-loop containing nucleotide triphosphate hydrolases"/>
    <property type="match status" value="1"/>
</dbReference>
<organism evidence="6 7">
    <name type="scientific">Fusibacter bizertensis</name>
    <dbReference type="NCBI Taxonomy" id="1488331"/>
    <lineage>
        <taxon>Bacteria</taxon>
        <taxon>Bacillati</taxon>
        <taxon>Bacillota</taxon>
        <taxon>Clostridia</taxon>
        <taxon>Eubacteriales</taxon>
        <taxon>Eubacteriales Family XII. Incertae Sedis</taxon>
        <taxon>Fusibacter</taxon>
    </lineage>
</organism>
<dbReference type="RefSeq" id="WP_281095583.1">
    <property type="nucleotide sequence ID" value="NZ_JARYZI010000015.1"/>
</dbReference>
<evidence type="ECO:0000256" key="2">
    <source>
        <dbReference type="ARBA" id="ARBA00022840"/>
    </source>
</evidence>
<dbReference type="PANTHER" id="PTHR11361:SF152">
    <property type="entry name" value="DNA MISMATCH REPAIR PROTEIN"/>
    <property type="match status" value="1"/>
</dbReference>
<keyword evidence="4" id="KW-0812">Transmembrane</keyword>
<dbReference type="InterPro" id="IPR000432">
    <property type="entry name" value="DNA_mismatch_repair_MutS_C"/>
</dbReference>
<keyword evidence="1" id="KW-0547">Nucleotide-binding</keyword>
<sequence length="533" mass="60130">MKLKQLRKRLSNNFGKPSKLKYQPEDMESIKEYLDFRKTKKLDPFLVDDITANDLQLDQVFQKINMGLSTSGEQVLYYLLKRPCETELEHQERASLIELMNTNEKLRVDLSVLLAKLGRNRKAKVCRTFNAGKRNPLYLIAYMALAFGLIGSIATLFIAFSQTGVFATLFFVIANSMIREWRKRGMYTDFETVNYSVSMVVTAHRIRKINDPKLQAMLNPLDESFKALKSMKRVGGVSLSAGNGIAEVLSNYLLIDLITYEILKNTIGQNSQHIFKLHEFLGRIEASIAIASFQKQVENYCVPVIDYGATTKPFIESEVLCHPLLKDCVPNSFKTEKAIILTGSNASGKSTFLKTIALNQLLAQTICTTLAKSYSASSFRIYSSMAISDDLLAGESYYISEIKSLKRVLMASELDKRILCVIDEVLRGTNTIERIAASTQILKALNKEMVLPIAATHDLELCNLLSSEFEAFHFQEEVDENEMHFDYKLREGAATSRNAIKLLKLMGFKQDIVDAADQTAGDYLITGKWNKPN</sequence>
<evidence type="ECO:0000313" key="6">
    <source>
        <dbReference type="EMBL" id="MDH8679687.1"/>
    </source>
</evidence>
<keyword evidence="7" id="KW-1185">Reference proteome</keyword>
<dbReference type="SMART" id="SM00534">
    <property type="entry name" value="MUTSac"/>
    <property type="match status" value="1"/>
</dbReference>
<dbReference type="Pfam" id="PF00488">
    <property type="entry name" value="MutS_V"/>
    <property type="match status" value="1"/>
</dbReference>
<dbReference type="PANTHER" id="PTHR11361">
    <property type="entry name" value="DNA MISMATCH REPAIR PROTEIN MUTS FAMILY MEMBER"/>
    <property type="match status" value="1"/>
</dbReference>
<dbReference type="InterPro" id="IPR045076">
    <property type="entry name" value="MutS"/>
</dbReference>
<evidence type="ECO:0000313" key="7">
    <source>
        <dbReference type="Proteomes" id="UP001158045"/>
    </source>
</evidence>
<reference evidence="6 7" key="1">
    <citation type="submission" date="2023-04" db="EMBL/GenBank/DDBJ databases">
        <title>Fusibacter bizertensis strain WBS, isolated from littoral bottom sediments of the Arctic seas - biochemical and genomic analysis.</title>
        <authorList>
            <person name="Brioukhanov A.L."/>
        </authorList>
    </citation>
    <scope>NUCLEOTIDE SEQUENCE [LARGE SCALE GENOMIC DNA]</scope>
    <source>
        <strain evidence="6 7">WBS</strain>
    </source>
</reference>
<feature type="domain" description="DNA mismatch repair proteins mutS family" evidence="5">
    <location>
        <begin position="336"/>
        <end position="521"/>
    </location>
</feature>
<feature type="transmembrane region" description="Helical" evidence="4">
    <location>
        <begin position="137"/>
        <end position="158"/>
    </location>
</feature>
<keyword evidence="2" id="KW-0067">ATP-binding</keyword>
<keyword evidence="3" id="KW-0238">DNA-binding</keyword>
<evidence type="ECO:0000259" key="5">
    <source>
        <dbReference type="SMART" id="SM00534"/>
    </source>
</evidence>
<accession>A0ABT6NGX2</accession>
<evidence type="ECO:0000256" key="3">
    <source>
        <dbReference type="ARBA" id="ARBA00023125"/>
    </source>
</evidence>
<dbReference type="EMBL" id="JARYZI010000015">
    <property type="protein sequence ID" value="MDH8679687.1"/>
    <property type="molecule type" value="Genomic_DNA"/>
</dbReference>
<protein>
    <recommendedName>
        <fullName evidence="5">DNA mismatch repair proteins mutS family domain-containing protein</fullName>
    </recommendedName>
</protein>
<dbReference type="SUPFAM" id="SSF52540">
    <property type="entry name" value="P-loop containing nucleoside triphosphate hydrolases"/>
    <property type="match status" value="1"/>
</dbReference>
<name>A0ABT6NGX2_9FIRM</name>
<gene>
    <name evidence="6" type="ORF">QE109_16130</name>
</gene>
<keyword evidence="4" id="KW-1133">Transmembrane helix</keyword>
<keyword evidence="4" id="KW-0472">Membrane</keyword>
<dbReference type="InterPro" id="IPR027417">
    <property type="entry name" value="P-loop_NTPase"/>
</dbReference>
<evidence type="ECO:0000256" key="4">
    <source>
        <dbReference type="SAM" id="Phobius"/>
    </source>
</evidence>